<dbReference type="Proteomes" id="UP000027265">
    <property type="component" value="Unassembled WGS sequence"/>
</dbReference>
<name>A0A067P3J3_9AGAM</name>
<evidence type="ECO:0000313" key="2">
    <source>
        <dbReference type="Proteomes" id="UP000027265"/>
    </source>
</evidence>
<accession>A0A067P3J3</accession>
<dbReference type="STRING" id="933084.A0A067P3J3"/>
<keyword evidence="2" id="KW-1185">Reference proteome</keyword>
<protein>
    <submittedName>
        <fullName evidence="1">Uncharacterized protein</fullName>
    </submittedName>
</protein>
<reference evidence="2" key="1">
    <citation type="journal article" date="2014" name="Proc. Natl. Acad. Sci. U.S.A.">
        <title>Extensive sampling of basidiomycete genomes demonstrates inadequacy of the white-rot/brown-rot paradigm for wood decay fungi.</title>
        <authorList>
            <person name="Riley R."/>
            <person name="Salamov A.A."/>
            <person name="Brown D.W."/>
            <person name="Nagy L.G."/>
            <person name="Floudas D."/>
            <person name="Held B.W."/>
            <person name="Levasseur A."/>
            <person name="Lombard V."/>
            <person name="Morin E."/>
            <person name="Otillar R."/>
            <person name="Lindquist E.A."/>
            <person name="Sun H."/>
            <person name="LaButti K.M."/>
            <person name="Schmutz J."/>
            <person name="Jabbour D."/>
            <person name="Luo H."/>
            <person name="Baker S.E."/>
            <person name="Pisabarro A.G."/>
            <person name="Walton J.D."/>
            <person name="Blanchette R.A."/>
            <person name="Henrissat B."/>
            <person name="Martin F."/>
            <person name="Cullen D."/>
            <person name="Hibbett D.S."/>
            <person name="Grigoriev I.V."/>
        </authorList>
    </citation>
    <scope>NUCLEOTIDE SEQUENCE [LARGE SCALE GENOMIC DNA]</scope>
    <source>
        <strain evidence="2">MUCL 33604</strain>
    </source>
</reference>
<sequence>MPSRETTMQSCVARAATGHVNLMVDTYLANCQPDDLRAVVRTLLATHSPMLAASFTTAARSRFIQTNAGSVSPSATLFRKMSTGLSVPTSELEDHLARSRSLFGAGMGFTSLAMLTSVVEAVKGHRWEDDGEMADALAMVDADITQAIQSSKEELEAGRVIDLSSARETAYTLKSALKGSIRDTENWGGEFPFERAAASVDYWKF</sequence>
<dbReference type="EMBL" id="KL197783">
    <property type="protein sequence ID" value="KDQ49458.1"/>
    <property type="molecule type" value="Genomic_DNA"/>
</dbReference>
<dbReference type="AlphaFoldDB" id="A0A067P3J3"/>
<organism evidence="1 2">
    <name type="scientific">Jaapia argillacea MUCL 33604</name>
    <dbReference type="NCBI Taxonomy" id="933084"/>
    <lineage>
        <taxon>Eukaryota</taxon>
        <taxon>Fungi</taxon>
        <taxon>Dikarya</taxon>
        <taxon>Basidiomycota</taxon>
        <taxon>Agaricomycotina</taxon>
        <taxon>Agaricomycetes</taxon>
        <taxon>Agaricomycetidae</taxon>
        <taxon>Jaapiales</taxon>
        <taxon>Jaapiaceae</taxon>
        <taxon>Jaapia</taxon>
    </lineage>
</organism>
<dbReference type="HOGENOM" id="CLU_080473_0_0_1"/>
<gene>
    <name evidence="1" type="ORF">JAAARDRAFT_42876</name>
</gene>
<evidence type="ECO:0000313" key="1">
    <source>
        <dbReference type="EMBL" id="KDQ49458.1"/>
    </source>
</evidence>
<proteinExistence type="predicted"/>
<dbReference type="OrthoDB" id="3219836at2759"/>
<dbReference type="InParanoid" id="A0A067P3J3"/>